<feature type="domain" description="TonB C-terminal" evidence="11">
    <location>
        <begin position="46"/>
        <end position="130"/>
    </location>
</feature>
<dbReference type="PANTHER" id="PTHR33446:SF2">
    <property type="entry name" value="PROTEIN TONB"/>
    <property type="match status" value="1"/>
</dbReference>
<evidence type="ECO:0000256" key="4">
    <source>
        <dbReference type="ARBA" id="ARBA00022475"/>
    </source>
</evidence>
<feature type="compositionally biased region" description="Low complexity" evidence="10">
    <location>
        <begin position="26"/>
        <end position="37"/>
    </location>
</feature>
<dbReference type="NCBIfam" id="TIGR01352">
    <property type="entry name" value="tonB_Cterm"/>
    <property type="match status" value="1"/>
</dbReference>
<dbReference type="SUPFAM" id="SSF74653">
    <property type="entry name" value="TolA/TonB C-terminal domain"/>
    <property type="match status" value="1"/>
</dbReference>
<keyword evidence="8" id="KW-1133">Transmembrane helix</keyword>
<dbReference type="GO" id="GO:0055085">
    <property type="term" value="P:transmembrane transport"/>
    <property type="evidence" value="ECO:0007669"/>
    <property type="project" value="InterPro"/>
</dbReference>
<dbReference type="PANTHER" id="PTHR33446">
    <property type="entry name" value="PROTEIN TONB-RELATED"/>
    <property type="match status" value="1"/>
</dbReference>
<evidence type="ECO:0000256" key="8">
    <source>
        <dbReference type="ARBA" id="ARBA00022989"/>
    </source>
</evidence>
<evidence type="ECO:0000256" key="6">
    <source>
        <dbReference type="ARBA" id="ARBA00022692"/>
    </source>
</evidence>
<evidence type="ECO:0000313" key="12">
    <source>
        <dbReference type="EMBL" id="PIM51130.1"/>
    </source>
</evidence>
<feature type="non-terminal residue" evidence="12">
    <location>
        <position position="1"/>
    </location>
</feature>
<keyword evidence="5" id="KW-0997">Cell inner membrane</keyword>
<dbReference type="InterPro" id="IPR051045">
    <property type="entry name" value="TonB-dependent_transducer"/>
</dbReference>
<evidence type="ECO:0000259" key="11">
    <source>
        <dbReference type="PROSITE" id="PS52015"/>
    </source>
</evidence>
<evidence type="ECO:0000313" key="13">
    <source>
        <dbReference type="Proteomes" id="UP000231501"/>
    </source>
</evidence>
<evidence type="ECO:0000256" key="1">
    <source>
        <dbReference type="ARBA" id="ARBA00004383"/>
    </source>
</evidence>
<dbReference type="PROSITE" id="PS52015">
    <property type="entry name" value="TONB_CTD"/>
    <property type="match status" value="1"/>
</dbReference>
<dbReference type="RefSeq" id="WP_143742441.1">
    <property type="nucleotide sequence ID" value="NZ_PEOG01000078.1"/>
</dbReference>
<name>A0A2G9C3W4_9BURK</name>
<feature type="region of interest" description="Disordered" evidence="10">
    <location>
        <begin position="1"/>
        <end position="48"/>
    </location>
</feature>
<keyword evidence="3" id="KW-0813">Transport</keyword>
<comment type="caution">
    <text evidence="12">The sequence shown here is derived from an EMBL/GenBank/DDBJ whole genome shotgun (WGS) entry which is preliminary data.</text>
</comment>
<keyword evidence="6" id="KW-0812">Transmembrane</keyword>
<proteinExistence type="inferred from homology"/>
<organism evidence="12 13">
    <name type="scientific">Roseateles chitinivorans</name>
    <dbReference type="NCBI Taxonomy" id="2917965"/>
    <lineage>
        <taxon>Bacteria</taxon>
        <taxon>Pseudomonadati</taxon>
        <taxon>Pseudomonadota</taxon>
        <taxon>Betaproteobacteria</taxon>
        <taxon>Burkholderiales</taxon>
        <taxon>Sphaerotilaceae</taxon>
        <taxon>Roseateles</taxon>
    </lineage>
</organism>
<evidence type="ECO:0000256" key="3">
    <source>
        <dbReference type="ARBA" id="ARBA00022448"/>
    </source>
</evidence>
<keyword evidence="7" id="KW-0653">Protein transport</keyword>
<dbReference type="GO" id="GO:0015031">
    <property type="term" value="P:protein transport"/>
    <property type="evidence" value="ECO:0007669"/>
    <property type="project" value="UniProtKB-KW"/>
</dbReference>
<dbReference type="AlphaFoldDB" id="A0A2G9C3W4"/>
<accession>A0A2G9C3W4</accession>
<dbReference type="OrthoDB" id="1628901at2"/>
<dbReference type="Gene3D" id="3.30.2420.10">
    <property type="entry name" value="TonB"/>
    <property type="match status" value="1"/>
</dbReference>
<evidence type="ECO:0000256" key="7">
    <source>
        <dbReference type="ARBA" id="ARBA00022927"/>
    </source>
</evidence>
<dbReference type="InterPro" id="IPR006260">
    <property type="entry name" value="TonB/TolA_C"/>
</dbReference>
<comment type="subcellular location">
    <subcellularLocation>
        <location evidence="1">Cell inner membrane</location>
        <topology evidence="1">Single-pass membrane protein</topology>
        <orientation evidence="1">Periplasmic side</orientation>
    </subcellularLocation>
</comment>
<comment type="similarity">
    <text evidence="2">Belongs to the TonB family.</text>
</comment>
<evidence type="ECO:0000256" key="5">
    <source>
        <dbReference type="ARBA" id="ARBA00022519"/>
    </source>
</evidence>
<dbReference type="Pfam" id="PF03544">
    <property type="entry name" value="TonB_C"/>
    <property type="match status" value="1"/>
</dbReference>
<evidence type="ECO:0000256" key="2">
    <source>
        <dbReference type="ARBA" id="ARBA00006555"/>
    </source>
</evidence>
<dbReference type="InterPro" id="IPR037682">
    <property type="entry name" value="TonB_C"/>
</dbReference>
<gene>
    <name evidence="12" type="ORF">CS062_21315</name>
</gene>
<dbReference type="GO" id="GO:0031992">
    <property type="term" value="F:energy transducer activity"/>
    <property type="evidence" value="ECO:0007669"/>
    <property type="project" value="TreeGrafter"/>
</dbReference>
<evidence type="ECO:0000256" key="9">
    <source>
        <dbReference type="ARBA" id="ARBA00023136"/>
    </source>
</evidence>
<dbReference type="GO" id="GO:0098797">
    <property type="term" value="C:plasma membrane protein complex"/>
    <property type="evidence" value="ECO:0007669"/>
    <property type="project" value="TreeGrafter"/>
</dbReference>
<dbReference type="EMBL" id="PEOG01000078">
    <property type="protein sequence ID" value="PIM51130.1"/>
    <property type="molecule type" value="Genomic_DNA"/>
</dbReference>
<keyword evidence="13" id="KW-1185">Reference proteome</keyword>
<keyword evidence="9" id="KW-0472">Membrane</keyword>
<dbReference type="Proteomes" id="UP000231501">
    <property type="component" value="Unassembled WGS sequence"/>
</dbReference>
<reference evidence="12 13" key="1">
    <citation type="submission" date="2017-11" db="EMBL/GenBank/DDBJ databases">
        <title>Draft genome sequence of Mitsuaria sp. HWN-4.</title>
        <authorList>
            <person name="Gundlapally S.R."/>
        </authorList>
    </citation>
    <scope>NUCLEOTIDE SEQUENCE [LARGE SCALE GENOMIC DNA]</scope>
    <source>
        <strain evidence="12 13">HWN-4</strain>
    </source>
</reference>
<sequence>AQTVAPPSTPPQPLSEAPAPQVVSMAAPSTAAPAGRAPEPEPAEADEPVPLKLVRKVDPEYPRALLAQQRQGAVLVQFTVRPDGSVDAPQAMRSPDRKLSAAAINAVKQWRFEPIPTPRQVSVEIGFQVD</sequence>
<protein>
    <recommendedName>
        <fullName evidence="11">TonB C-terminal domain-containing protein</fullName>
    </recommendedName>
</protein>
<evidence type="ECO:0000256" key="10">
    <source>
        <dbReference type="SAM" id="MobiDB-lite"/>
    </source>
</evidence>
<keyword evidence="4" id="KW-1003">Cell membrane</keyword>